<dbReference type="SUPFAM" id="SSF51735">
    <property type="entry name" value="NAD(P)-binding Rossmann-fold domains"/>
    <property type="match status" value="1"/>
</dbReference>
<proteinExistence type="inferred from homology"/>
<keyword evidence="8" id="KW-0119">Carbohydrate metabolism</keyword>
<evidence type="ECO:0000256" key="5">
    <source>
        <dbReference type="ARBA" id="ARBA00013189"/>
    </source>
</evidence>
<dbReference type="InterPro" id="IPR036291">
    <property type="entry name" value="NAD(P)-bd_dom_sf"/>
</dbReference>
<evidence type="ECO:0000256" key="8">
    <source>
        <dbReference type="ARBA" id="ARBA00023144"/>
    </source>
</evidence>
<evidence type="ECO:0000313" key="13">
    <source>
        <dbReference type="EMBL" id="SHN48697.1"/>
    </source>
</evidence>
<evidence type="ECO:0000256" key="9">
    <source>
        <dbReference type="ARBA" id="ARBA00023235"/>
    </source>
</evidence>
<comment type="cofactor">
    <cofactor evidence="2">
        <name>NAD(+)</name>
        <dbReference type="ChEBI" id="CHEBI:57540"/>
    </cofactor>
</comment>
<comment type="catalytic activity">
    <reaction evidence="1">
        <text>UDP-alpha-D-glucose = UDP-alpha-D-galactose</text>
        <dbReference type="Rhea" id="RHEA:22168"/>
        <dbReference type="ChEBI" id="CHEBI:58885"/>
        <dbReference type="ChEBI" id="CHEBI:66914"/>
        <dbReference type="EC" id="5.1.3.2"/>
    </reaction>
</comment>
<accession>A0A1M7RQQ9</accession>
<sequence length="285" mass="32510">MMNILVVGGTRFFGIPMVEKLIADGHDVTIATRGKSQNSFGESTKQLVMERTNYDSVKEALAGKSYDVIIDKIAYSSNDVKNLLENVSCKKYIQMSSCSVYLEDKENIREEDFDSRKYPLAWIDRIKDYAEGKRQAERAVYEYIDESNCIFVRYPVVMGPNDYTNRLRFYADHIKEKKPMYVDDLDCGMEFIHEKEAGLFIAHLVDQDVHGAVNGCAKGMISSRDIIEYIEKITGKKAVLDANGDEAPYNGTTSNLSYDTTKARQTGFRFSDSNEWIFDLIKSYL</sequence>
<dbReference type="EMBL" id="FRDH01000003">
    <property type="protein sequence ID" value="SHN48697.1"/>
    <property type="molecule type" value="Genomic_DNA"/>
</dbReference>
<evidence type="ECO:0000256" key="11">
    <source>
        <dbReference type="ARBA" id="ARBA00033067"/>
    </source>
</evidence>
<evidence type="ECO:0000256" key="3">
    <source>
        <dbReference type="ARBA" id="ARBA00004947"/>
    </source>
</evidence>
<evidence type="ECO:0000256" key="2">
    <source>
        <dbReference type="ARBA" id="ARBA00001911"/>
    </source>
</evidence>
<dbReference type="GO" id="GO:0005829">
    <property type="term" value="C:cytosol"/>
    <property type="evidence" value="ECO:0007669"/>
    <property type="project" value="TreeGrafter"/>
</dbReference>
<keyword evidence="9" id="KW-0413">Isomerase</keyword>
<dbReference type="GO" id="GO:0006012">
    <property type="term" value="P:galactose metabolic process"/>
    <property type="evidence" value="ECO:0007669"/>
    <property type="project" value="UniProtKB-KW"/>
</dbReference>
<dbReference type="EC" id="5.1.3.2" evidence="5"/>
<feature type="domain" description="NAD-dependent epimerase/dehydratase" evidence="12">
    <location>
        <begin position="84"/>
        <end position="207"/>
    </location>
</feature>
<evidence type="ECO:0000259" key="12">
    <source>
        <dbReference type="Pfam" id="PF01370"/>
    </source>
</evidence>
<protein>
    <recommendedName>
        <fullName evidence="6">UDP-glucose 4-epimerase</fullName>
        <ecNumber evidence="5">5.1.3.2</ecNumber>
    </recommendedName>
    <alternativeName>
        <fullName evidence="11">Galactowaldenase</fullName>
    </alternativeName>
    <alternativeName>
        <fullName evidence="10">UDP-galactose 4-epimerase</fullName>
    </alternativeName>
</protein>
<dbReference type="Proteomes" id="UP000184097">
    <property type="component" value="Unassembled WGS sequence"/>
</dbReference>
<dbReference type="RefSeq" id="WP_072700160.1">
    <property type="nucleotide sequence ID" value="NZ_FRDH01000003.1"/>
</dbReference>
<keyword evidence="8" id="KW-0299">Galactose metabolism</keyword>
<dbReference type="PANTHER" id="PTHR43725:SF47">
    <property type="entry name" value="UDP-GLUCOSE 4-EPIMERASE"/>
    <property type="match status" value="1"/>
</dbReference>
<organism evidence="13 14">
    <name type="scientific">Butyrivibrio hungatei DSM 14810</name>
    <dbReference type="NCBI Taxonomy" id="1121132"/>
    <lineage>
        <taxon>Bacteria</taxon>
        <taxon>Bacillati</taxon>
        <taxon>Bacillota</taxon>
        <taxon>Clostridia</taxon>
        <taxon>Lachnospirales</taxon>
        <taxon>Lachnospiraceae</taxon>
        <taxon>Butyrivibrio</taxon>
    </lineage>
</organism>
<dbReference type="Gene3D" id="3.40.50.720">
    <property type="entry name" value="NAD(P)-binding Rossmann-like Domain"/>
    <property type="match status" value="1"/>
</dbReference>
<dbReference type="PANTHER" id="PTHR43725">
    <property type="entry name" value="UDP-GLUCOSE 4-EPIMERASE"/>
    <property type="match status" value="1"/>
</dbReference>
<dbReference type="Pfam" id="PF01370">
    <property type="entry name" value="Epimerase"/>
    <property type="match status" value="2"/>
</dbReference>
<dbReference type="InterPro" id="IPR001509">
    <property type="entry name" value="Epimerase_deHydtase"/>
</dbReference>
<evidence type="ECO:0000256" key="6">
    <source>
        <dbReference type="ARBA" id="ARBA00018569"/>
    </source>
</evidence>
<evidence type="ECO:0000256" key="7">
    <source>
        <dbReference type="ARBA" id="ARBA00023027"/>
    </source>
</evidence>
<evidence type="ECO:0000256" key="4">
    <source>
        <dbReference type="ARBA" id="ARBA00007637"/>
    </source>
</evidence>
<comment type="pathway">
    <text evidence="3">Carbohydrate metabolism; galactose metabolism.</text>
</comment>
<evidence type="ECO:0000313" key="14">
    <source>
        <dbReference type="Proteomes" id="UP000184097"/>
    </source>
</evidence>
<feature type="domain" description="NAD-dependent epimerase/dehydratase" evidence="12">
    <location>
        <begin position="4"/>
        <end position="74"/>
    </location>
</feature>
<gene>
    <name evidence="13" type="ORF">SAMN02745247_00130</name>
</gene>
<name>A0A1M7RQQ9_9FIRM</name>
<keyword evidence="7" id="KW-0520">NAD</keyword>
<evidence type="ECO:0000256" key="1">
    <source>
        <dbReference type="ARBA" id="ARBA00000083"/>
    </source>
</evidence>
<dbReference type="AlphaFoldDB" id="A0A1M7RQQ9"/>
<reference evidence="13 14" key="1">
    <citation type="submission" date="2016-12" db="EMBL/GenBank/DDBJ databases">
        <authorList>
            <person name="Song W.-J."/>
            <person name="Kurnit D.M."/>
        </authorList>
    </citation>
    <scope>NUCLEOTIDE SEQUENCE [LARGE SCALE GENOMIC DNA]</scope>
    <source>
        <strain evidence="13 14">DSM 14810</strain>
    </source>
</reference>
<evidence type="ECO:0000256" key="10">
    <source>
        <dbReference type="ARBA" id="ARBA00031367"/>
    </source>
</evidence>
<dbReference type="GO" id="GO:0003978">
    <property type="term" value="F:UDP-glucose 4-epimerase activity"/>
    <property type="evidence" value="ECO:0007669"/>
    <property type="project" value="UniProtKB-EC"/>
</dbReference>
<comment type="similarity">
    <text evidence="4">Belongs to the NAD(P)-dependent epimerase/dehydratase family.</text>
</comment>